<evidence type="ECO:0000256" key="3">
    <source>
        <dbReference type="ARBA" id="ARBA00022969"/>
    </source>
</evidence>
<dbReference type="Pfam" id="PF08141">
    <property type="entry name" value="SspH"/>
    <property type="match status" value="1"/>
</dbReference>
<sequence length="60" mass="7136">MDRLRAEEIASSPKICNVQYNGKRVFIQHVEEDHDVARVYYLDDPANEFEVQLSNIREKR</sequence>
<dbReference type="HAMAP" id="MF_00667">
    <property type="entry name" value="SspH"/>
    <property type="match status" value="1"/>
</dbReference>
<organism evidence="5 6">
    <name type="scientific">Piscibacillus halophilus</name>
    <dbReference type="NCBI Taxonomy" id="571933"/>
    <lineage>
        <taxon>Bacteria</taxon>
        <taxon>Bacillati</taxon>
        <taxon>Bacillota</taxon>
        <taxon>Bacilli</taxon>
        <taxon>Bacillales</taxon>
        <taxon>Bacillaceae</taxon>
        <taxon>Piscibacillus</taxon>
    </lineage>
</organism>
<proteinExistence type="evidence at transcript level"/>
<dbReference type="Proteomes" id="UP000199427">
    <property type="component" value="Unassembled WGS sequence"/>
</dbReference>
<evidence type="ECO:0000313" key="5">
    <source>
        <dbReference type="EMBL" id="SEQ01512.1"/>
    </source>
</evidence>
<dbReference type="RefSeq" id="WP_091772816.1">
    <property type="nucleotide sequence ID" value="NZ_CAESCL010000014.1"/>
</dbReference>
<gene>
    <name evidence="4" type="primary">sspH</name>
    <name evidence="5" type="ORF">SAMN05216362_10590</name>
</gene>
<reference evidence="5 6" key="1">
    <citation type="submission" date="2016-10" db="EMBL/GenBank/DDBJ databases">
        <authorList>
            <person name="de Groot N.N."/>
        </authorList>
    </citation>
    <scope>NUCLEOTIDE SEQUENCE [LARGE SCALE GENOMIC DNA]</scope>
    <source>
        <strain evidence="5 6">DSM 21633</strain>
    </source>
</reference>
<dbReference type="GO" id="GO:0042601">
    <property type="term" value="C:endospore-forming forespore"/>
    <property type="evidence" value="ECO:0007669"/>
    <property type="project" value="InterPro"/>
</dbReference>
<keyword evidence="3 4" id="KW-0749">Sporulation</keyword>
<evidence type="ECO:0000256" key="1">
    <source>
        <dbReference type="ARBA" id="ARBA00004288"/>
    </source>
</evidence>
<dbReference type="GO" id="GO:0030435">
    <property type="term" value="P:sporulation resulting in formation of a cellular spore"/>
    <property type="evidence" value="ECO:0007669"/>
    <property type="project" value="UniProtKB-KW"/>
</dbReference>
<dbReference type="InterPro" id="IPR012610">
    <property type="entry name" value="SASP_SspH"/>
</dbReference>
<evidence type="ECO:0000256" key="2">
    <source>
        <dbReference type="ARBA" id="ARBA00006573"/>
    </source>
</evidence>
<name>A0A1H9CJZ1_9BACI</name>
<protein>
    <recommendedName>
        <fullName evidence="4">Small, acid-soluble spore protein H</fullName>
        <shortName evidence="4">SASP H</shortName>
    </recommendedName>
</protein>
<comment type="subcellular location">
    <subcellularLocation>
        <location evidence="1 4">Spore core</location>
    </subcellularLocation>
</comment>
<dbReference type="GO" id="GO:0030436">
    <property type="term" value="P:asexual sporulation"/>
    <property type="evidence" value="ECO:0007669"/>
    <property type="project" value="UniProtKB-UniRule"/>
</dbReference>
<dbReference type="EMBL" id="FOES01000005">
    <property type="protein sequence ID" value="SEQ01512.1"/>
    <property type="molecule type" value="Genomic_DNA"/>
</dbReference>
<keyword evidence="6" id="KW-1185">Reference proteome</keyword>
<evidence type="ECO:0000256" key="4">
    <source>
        <dbReference type="HAMAP-Rule" id="MF_00667"/>
    </source>
</evidence>
<dbReference type="OrthoDB" id="1683648at2"/>
<evidence type="ECO:0000313" key="6">
    <source>
        <dbReference type="Proteomes" id="UP000199427"/>
    </source>
</evidence>
<comment type="similarity">
    <text evidence="2 4">Belongs to the SspH family.</text>
</comment>
<accession>A0A1H9CJZ1</accession>
<dbReference type="AlphaFoldDB" id="A0A1H9CJZ1"/>
<dbReference type="NCBIfam" id="TIGR02861">
    <property type="entry name" value="SASP_H"/>
    <property type="match status" value="1"/>
</dbReference>
<comment type="induction">
    <text evidence="4">Expressed only in the forespore compartment of sporulating cells.</text>
</comment>